<dbReference type="PRINTS" id="PR00888">
    <property type="entry name" value="SM22CALPONIN"/>
</dbReference>
<protein>
    <recommendedName>
        <fullName evidence="2">Transgelin</fullName>
    </recommendedName>
</protein>
<feature type="chain" id="PRO_5016321628" description="Transgelin" evidence="3">
    <location>
        <begin position="29"/>
        <end position="264"/>
    </location>
</feature>
<dbReference type="PROSITE" id="PS01052">
    <property type="entry name" value="CALPONIN_1"/>
    <property type="match status" value="1"/>
</dbReference>
<comment type="caution">
    <text evidence="5">The sequence shown here is derived from an EMBL/GenBank/DDBJ whole genome shotgun (WGS) entry which is preliminary data.</text>
</comment>
<evidence type="ECO:0000313" key="5">
    <source>
        <dbReference type="EMBL" id="PWA22961.1"/>
    </source>
</evidence>
<dbReference type="AlphaFoldDB" id="A0A315VKQ1"/>
<dbReference type="Proteomes" id="UP000250572">
    <property type="component" value="Unassembled WGS sequence"/>
</dbReference>
<dbReference type="PANTHER" id="PTHR47385:SF20">
    <property type="entry name" value="TRANSGELIN-2"/>
    <property type="match status" value="1"/>
</dbReference>
<reference evidence="5 6" key="1">
    <citation type="journal article" date="2018" name="G3 (Bethesda)">
        <title>A High-Quality Reference Genome for the Invasive Mosquitofish Gambusia affinis Using a Chicago Library.</title>
        <authorList>
            <person name="Hoffberg S.L."/>
            <person name="Troendle N.J."/>
            <person name="Glenn T.C."/>
            <person name="Mahmud O."/>
            <person name="Louha S."/>
            <person name="Chalopin D."/>
            <person name="Bennetzen J.L."/>
            <person name="Mauricio R."/>
        </authorList>
    </citation>
    <scope>NUCLEOTIDE SEQUENCE [LARGE SCALE GENOMIC DNA]</scope>
    <source>
        <strain evidence="5">NE01/NJP1002.9</strain>
        <tissue evidence="5">Muscle</tissue>
    </source>
</reference>
<dbReference type="PROSITE" id="PS51122">
    <property type="entry name" value="CALPONIN_2"/>
    <property type="match status" value="1"/>
</dbReference>
<dbReference type="InterPro" id="IPR000557">
    <property type="entry name" value="Calponin_repeat"/>
</dbReference>
<evidence type="ECO:0000256" key="2">
    <source>
        <dbReference type="RuleBase" id="RU361224"/>
    </source>
</evidence>
<dbReference type="STRING" id="33528.ENSGAFP00000009297"/>
<dbReference type="SUPFAM" id="SSF47576">
    <property type="entry name" value="Calponin-homology domain, CH-domain"/>
    <property type="match status" value="1"/>
</dbReference>
<name>A0A315VKQ1_GAMAF</name>
<dbReference type="GO" id="GO:0051015">
    <property type="term" value="F:actin filament binding"/>
    <property type="evidence" value="ECO:0007669"/>
    <property type="project" value="TreeGrafter"/>
</dbReference>
<dbReference type="GO" id="GO:0015629">
    <property type="term" value="C:actin cytoskeleton"/>
    <property type="evidence" value="ECO:0007669"/>
    <property type="project" value="TreeGrafter"/>
</dbReference>
<keyword evidence="6" id="KW-1185">Reference proteome</keyword>
<dbReference type="GO" id="GO:0007015">
    <property type="term" value="P:actin filament organization"/>
    <property type="evidence" value="ECO:0007669"/>
    <property type="project" value="TreeGrafter"/>
</dbReference>
<feature type="domain" description="Calponin-homology (CH)" evidence="4">
    <location>
        <begin position="87"/>
        <end position="198"/>
    </location>
</feature>
<feature type="signal peptide" evidence="3">
    <location>
        <begin position="1"/>
        <end position="28"/>
    </location>
</feature>
<dbReference type="Gene3D" id="1.10.418.10">
    <property type="entry name" value="Calponin-like domain"/>
    <property type="match status" value="1"/>
</dbReference>
<dbReference type="PRINTS" id="PR00890">
    <property type="entry name" value="TRANSGELIN"/>
</dbReference>
<dbReference type="InterPro" id="IPR003096">
    <property type="entry name" value="SM22_calponin"/>
</dbReference>
<proteinExistence type="inferred from homology"/>
<comment type="similarity">
    <text evidence="1 2">Belongs to the calponin family.</text>
</comment>
<dbReference type="InterPro" id="IPR036872">
    <property type="entry name" value="CH_dom_sf"/>
</dbReference>
<gene>
    <name evidence="5" type="ORF">CCH79_00002052</name>
</gene>
<dbReference type="EMBL" id="NHOQ01001678">
    <property type="protein sequence ID" value="PWA22961.1"/>
    <property type="molecule type" value="Genomic_DNA"/>
</dbReference>
<dbReference type="SMART" id="SM00033">
    <property type="entry name" value="CH"/>
    <property type="match status" value="1"/>
</dbReference>
<accession>A0A315VKQ1</accession>
<dbReference type="InterPro" id="IPR050606">
    <property type="entry name" value="Calponin-like"/>
</dbReference>
<dbReference type="PROSITE" id="PS50021">
    <property type="entry name" value="CH"/>
    <property type="match status" value="1"/>
</dbReference>
<evidence type="ECO:0000256" key="3">
    <source>
        <dbReference type="SAM" id="SignalP"/>
    </source>
</evidence>
<dbReference type="Pfam" id="PF00307">
    <property type="entry name" value="CH"/>
    <property type="match status" value="1"/>
</dbReference>
<keyword evidence="3" id="KW-0732">Signal</keyword>
<dbReference type="PANTHER" id="PTHR47385">
    <property type="entry name" value="CALPONIN"/>
    <property type="match status" value="1"/>
</dbReference>
<evidence type="ECO:0000259" key="4">
    <source>
        <dbReference type="PROSITE" id="PS50021"/>
    </source>
</evidence>
<sequence length="264" mass="29457">MGGSWSEMRGREVFAVLVLAAHFAPSRGGNRKTQQHKAQLISIHLKATTQLRLCVSVRKVRTNMANRGPAYGLSREVQSKIDKKYDPEVEERLVKWIIAQCGPNVKEPEKDKAGFQKWLKDGCVLCELINSLYGANKPIKAIKTSGMAFKQMEQISMFLKAAESYGVIKTDMFQTVDLYESKDLAAVQRTLLTLGSLAVTKNDGNYKGDPNWFPKKSQENKRDFSEDQLNEGRNVIGLQMGTNRGASQAGMTGYGLPRQIINNP</sequence>
<dbReference type="InterPro" id="IPR001715">
    <property type="entry name" value="CH_dom"/>
</dbReference>
<dbReference type="Pfam" id="PF00402">
    <property type="entry name" value="Calponin"/>
    <property type="match status" value="1"/>
</dbReference>
<organism evidence="5 6">
    <name type="scientific">Gambusia affinis</name>
    <name type="common">Western mosquitofish</name>
    <name type="synonym">Heterandria affinis</name>
    <dbReference type="NCBI Taxonomy" id="33528"/>
    <lineage>
        <taxon>Eukaryota</taxon>
        <taxon>Metazoa</taxon>
        <taxon>Chordata</taxon>
        <taxon>Craniata</taxon>
        <taxon>Vertebrata</taxon>
        <taxon>Euteleostomi</taxon>
        <taxon>Actinopterygii</taxon>
        <taxon>Neopterygii</taxon>
        <taxon>Teleostei</taxon>
        <taxon>Neoteleostei</taxon>
        <taxon>Acanthomorphata</taxon>
        <taxon>Ovalentaria</taxon>
        <taxon>Atherinomorphae</taxon>
        <taxon>Cyprinodontiformes</taxon>
        <taxon>Poeciliidae</taxon>
        <taxon>Poeciliinae</taxon>
        <taxon>Gambusia</taxon>
    </lineage>
</organism>
<evidence type="ECO:0000313" key="6">
    <source>
        <dbReference type="Proteomes" id="UP000250572"/>
    </source>
</evidence>
<evidence type="ECO:0000256" key="1">
    <source>
        <dbReference type="ARBA" id="ARBA00009631"/>
    </source>
</evidence>